<feature type="domain" description="NADP-dependent oxidoreductase" evidence="1">
    <location>
        <begin position="57"/>
        <end position="314"/>
    </location>
</feature>
<dbReference type="Gene3D" id="3.20.20.100">
    <property type="entry name" value="NADP-dependent oxidoreductase domain"/>
    <property type="match status" value="1"/>
</dbReference>
<dbReference type="SUPFAM" id="SSF51430">
    <property type="entry name" value="NAD(P)-linked oxidoreductase"/>
    <property type="match status" value="1"/>
</dbReference>
<dbReference type="InterPro" id="IPR020471">
    <property type="entry name" value="AKR"/>
</dbReference>
<sequence>MKGEGEGAAWQSAVFDIDCHSTRKIRFCGRFSHRFFVGMIGNEVLVLSRQAAPGQCRQAVEWAIEAGYRHIDTASSYNNEVEVGEGINNKINDGTVERRDLFVTTKLWNDAHAPAAVVPALQESLRRLQLDYVDLFLVHWPFSVKAASATFSKNDDAGIDYTETWTGMQQARALGLARSIGVSNFNEHQVQRLAQTDCRPVVNQVEINPTNTQHRLVNACLQSSVVPVAYTPLGLLSDARPEFEGKSNIKTDEKLRAVAEKYGKTVEQVALRYLIQRGIPVIPKSYTKARIVQNLQIFDFALTESEMALVDGFNIDHRCVPAAGFKHLTNYPFV</sequence>
<evidence type="ECO:0000259" key="1">
    <source>
        <dbReference type="Pfam" id="PF00248"/>
    </source>
</evidence>
<dbReference type="InterPro" id="IPR023210">
    <property type="entry name" value="NADP_OxRdtase_dom"/>
</dbReference>
<dbReference type="PIRSF" id="PIRSF000097">
    <property type="entry name" value="AKR"/>
    <property type="match status" value="1"/>
</dbReference>
<comment type="caution">
    <text evidence="2">The sequence shown here is derived from an EMBL/GenBank/DDBJ whole genome shotgun (WGS) entry which is preliminary data.</text>
</comment>
<dbReference type="PROSITE" id="PS00063">
    <property type="entry name" value="ALDOKETO_REDUCTASE_3"/>
    <property type="match status" value="1"/>
</dbReference>
<dbReference type="Pfam" id="PF00248">
    <property type="entry name" value="Aldo_ket_red"/>
    <property type="match status" value="1"/>
</dbReference>
<evidence type="ECO:0000313" key="3">
    <source>
        <dbReference type="Proteomes" id="UP000823941"/>
    </source>
</evidence>
<evidence type="ECO:0000313" key="2">
    <source>
        <dbReference type="EMBL" id="KAG7303726.1"/>
    </source>
</evidence>
<keyword evidence="3" id="KW-1185">Reference proteome</keyword>
<dbReference type="PRINTS" id="PR00069">
    <property type="entry name" value="ALDKETRDTASE"/>
</dbReference>
<dbReference type="InterPro" id="IPR036812">
    <property type="entry name" value="NAD(P)_OxRdtase_dom_sf"/>
</dbReference>
<protein>
    <recommendedName>
        <fullName evidence="1">NADP-dependent oxidoreductase domain-containing protein</fullName>
    </recommendedName>
</protein>
<dbReference type="PROSITE" id="PS00798">
    <property type="entry name" value="ALDOKETO_REDUCTASE_1"/>
    <property type="match status" value="1"/>
</dbReference>
<proteinExistence type="predicted"/>
<gene>
    <name evidence="2" type="ORF">JYU34_012285</name>
</gene>
<name>A0ABQ7QES0_PLUXY</name>
<reference evidence="2 3" key="1">
    <citation type="submission" date="2021-06" db="EMBL/GenBank/DDBJ databases">
        <title>A haploid diamondback moth (Plutella xylostella L.) genome assembly resolves 31 chromosomes and identifies a diamide resistance mutation.</title>
        <authorList>
            <person name="Ward C.M."/>
            <person name="Perry K.D."/>
            <person name="Baker G."/>
            <person name="Powis K."/>
            <person name="Heckel D.G."/>
            <person name="Baxter S.W."/>
        </authorList>
    </citation>
    <scope>NUCLEOTIDE SEQUENCE [LARGE SCALE GENOMIC DNA]</scope>
    <source>
        <strain evidence="2 3">LV</strain>
        <tissue evidence="2">Single pupa</tissue>
    </source>
</reference>
<organism evidence="2 3">
    <name type="scientific">Plutella xylostella</name>
    <name type="common">Diamondback moth</name>
    <name type="synonym">Plutella maculipennis</name>
    <dbReference type="NCBI Taxonomy" id="51655"/>
    <lineage>
        <taxon>Eukaryota</taxon>
        <taxon>Metazoa</taxon>
        <taxon>Ecdysozoa</taxon>
        <taxon>Arthropoda</taxon>
        <taxon>Hexapoda</taxon>
        <taxon>Insecta</taxon>
        <taxon>Pterygota</taxon>
        <taxon>Neoptera</taxon>
        <taxon>Endopterygota</taxon>
        <taxon>Lepidoptera</taxon>
        <taxon>Glossata</taxon>
        <taxon>Ditrysia</taxon>
        <taxon>Yponomeutoidea</taxon>
        <taxon>Plutellidae</taxon>
        <taxon>Plutella</taxon>
    </lineage>
</organism>
<dbReference type="PANTHER" id="PTHR11732">
    <property type="entry name" value="ALDO/KETO REDUCTASE"/>
    <property type="match status" value="1"/>
</dbReference>
<dbReference type="EMBL" id="JAHIBW010000016">
    <property type="protein sequence ID" value="KAG7303726.1"/>
    <property type="molecule type" value="Genomic_DNA"/>
</dbReference>
<dbReference type="InterPro" id="IPR018170">
    <property type="entry name" value="Aldo/ket_reductase_CS"/>
</dbReference>
<dbReference type="PROSITE" id="PS00062">
    <property type="entry name" value="ALDOKETO_REDUCTASE_2"/>
    <property type="match status" value="1"/>
</dbReference>
<accession>A0ABQ7QES0</accession>
<dbReference type="Proteomes" id="UP000823941">
    <property type="component" value="Chromosome 16"/>
</dbReference>